<feature type="transmembrane region" description="Helical" evidence="7">
    <location>
        <begin position="191"/>
        <end position="210"/>
    </location>
</feature>
<keyword evidence="4 7" id="KW-1133">Transmembrane helix</keyword>
<dbReference type="GO" id="GO:0005886">
    <property type="term" value="C:plasma membrane"/>
    <property type="evidence" value="ECO:0007669"/>
    <property type="project" value="UniProtKB-SubCell"/>
</dbReference>
<dbReference type="Pfam" id="PF00510">
    <property type="entry name" value="COX3"/>
    <property type="match status" value="1"/>
</dbReference>
<evidence type="ECO:0000256" key="2">
    <source>
        <dbReference type="ARBA" id="ARBA00010581"/>
    </source>
</evidence>
<dbReference type="GO" id="GO:0019646">
    <property type="term" value="P:aerobic electron transport chain"/>
    <property type="evidence" value="ECO:0007669"/>
    <property type="project" value="InterPro"/>
</dbReference>
<dbReference type="PANTHER" id="PTHR11403:SF6">
    <property type="entry name" value="NITRIC OXIDE REDUCTASE SUBUNIT E"/>
    <property type="match status" value="1"/>
</dbReference>
<feature type="domain" description="Heme-copper oxidase subunit III family profile" evidence="8">
    <location>
        <begin position="1"/>
        <end position="212"/>
    </location>
</feature>
<dbReference type="InterPro" id="IPR000298">
    <property type="entry name" value="Cyt_c_oxidase-like_su3"/>
</dbReference>
<sequence>MSDIAARNAALRQPWRSLRRQREGAAFGIWIFLGSEVMFFGCALLTFAVYRSLWPDAFAAAARETNITYGTVNTALLLTSSLTMAAAAEGAAAGLRRLTLCCLAATVAFGIGFLVVKGFEYQEDITKHLVPGAGFRLEAPQAQIFFAFYWLLTGVHAVHLSTGIGIATVLGIQAWRGSRMLASPAFEALGLYWHFVDLVWVFLYPLLYLGGRS</sequence>
<dbReference type="OrthoDB" id="9810850at2"/>
<dbReference type="AlphaFoldDB" id="A0A4V3A9X3"/>
<comment type="caution">
    <text evidence="9">The sequence shown here is derived from an EMBL/GenBank/DDBJ whole genome shotgun (WGS) entry which is preliminary data.</text>
</comment>
<evidence type="ECO:0000256" key="5">
    <source>
        <dbReference type="ARBA" id="ARBA00023136"/>
    </source>
</evidence>
<evidence type="ECO:0000313" key="10">
    <source>
        <dbReference type="Proteomes" id="UP000295096"/>
    </source>
</evidence>
<name>A0A4V3A9X3_9PROT</name>
<keyword evidence="5 7" id="KW-0472">Membrane</keyword>
<evidence type="ECO:0000256" key="1">
    <source>
        <dbReference type="ARBA" id="ARBA00004141"/>
    </source>
</evidence>
<protein>
    <submittedName>
        <fullName evidence="9">Cytochrome c oxidase subunit 3 family protein</fullName>
    </submittedName>
</protein>
<reference evidence="9 10" key="1">
    <citation type="journal article" date="2016" name="J. Microbiol.">
        <title>Dankookia rubra gen. nov., sp. nov., an alphaproteobacterium isolated from sediment of a shallow stream.</title>
        <authorList>
            <person name="Kim W.H."/>
            <person name="Kim D.H."/>
            <person name="Kang K."/>
            <person name="Ahn T.Y."/>
        </authorList>
    </citation>
    <scope>NUCLEOTIDE SEQUENCE [LARGE SCALE GENOMIC DNA]</scope>
    <source>
        <strain evidence="9 10">JCM30602</strain>
    </source>
</reference>
<evidence type="ECO:0000313" key="9">
    <source>
        <dbReference type="EMBL" id="TDH60875.1"/>
    </source>
</evidence>
<dbReference type="GO" id="GO:0004129">
    <property type="term" value="F:cytochrome-c oxidase activity"/>
    <property type="evidence" value="ECO:0007669"/>
    <property type="project" value="InterPro"/>
</dbReference>
<dbReference type="InterPro" id="IPR035973">
    <property type="entry name" value="Cyt_c_oxidase_su3-like_sf"/>
</dbReference>
<dbReference type="InterPro" id="IPR024791">
    <property type="entry name" value="Cyt_c/ubiquinol_Oxase_su3"/>
</dbReference>
<keyword evidence="3 6" id="KW-0812">Transmembrane</keyword>
<dbReference type="Gene3D" id="1.20.120.80">
    <property type="entry name" value="Cytochrome c oxidase, subunit III, four-helix bundle"/>
    <property type="match status" value="1"/>
</dbReference>
<evidence type="ECO:0000259" key="8">
    <source>
        <dbReference type="PROSITE" id="PS50253"/>
    </source>
</evidence>
<dbReference type="PANTHER" id="PTHR11403">
    <property type="entry name" value="CYTOCHROME C OXIDASE SUBUNIT III"/>
    <property type="match status" value="1"/>
</dbReference>
<feature type="transmembrane region" description="Helical" evidence="7">
    <location>
        <begin position="25"/>
        <end position="47"/>
    </location>
</feature>
<comment type="subcellular location">
    <subcellularLocation>
        <location evidence="6">Cell membrane</location>
        <topology evidence="6">Multi-pass membrane protein</topology>
    </subcellularLocation>
    <subcellularLocation>
        <location evidence="1">Membrane</location>
        <topology evidence="1">Multi-pass membrane protein</topology>
    </subcellularLocation>
</comment>
<feature type="transmembrane region" description="Helical" evidence="7">
    <location>
        <begin position="147"/>
        <end position="170"/>
    </location>
</feature>
<gene>
    <name evidence="9" type="ORF">E2C06_19855</name>
</gene>
<evidence type="ECO:0000256" key="3">
    <source>
        <dbReference type="ARBA" id="ARBA00022692"/>
    </source>
</evidence>
<evidence type="ECO:0000256" key="6">
    <source>
        <dbReference type="RuleBase" id="RU003376"/>
    </source>
</evidence>
<dbReference type="PROSITE" id="PS50253">
    <property type="entry name" value="COX3"/>
    <property type="match status" value="1"/>
</dbReference>
<proteinExistence type="inferred from homology"/>
<accession>A0A4V3A9X3</accession>
<dbReference type="SUPFAM" id="SSF81452">
    <property type="entry name" value="Cytochrome c oxidase subunit III-like"/>
    <property type="match status" value="1"/>
</dbReference>
<feature type="transmembrane region" description="Helical" evidence="7">
    <location>
        <begin position="98"/>
        <end position="116"/>
    </location>
</feature>
<organism evidence="9 10">
    <name type="scientific">Dankookia rubra</name>
    <dbReference type="NCBI Taxonomy" id="1442381"/>
    <lineage>
        <taxon>Bacteria</taxon>
        <taxon>Pseudomonadati</taxon>
        <taxon>Pseudomonadota</taxon>
        <taxon>Alphaproteobacteria</taxon>
        <taxon>Acetobacterales</taxon>
        <taxon>Roseomonadaceae</taxon>
        <taxon>Dankookia</taxon>
    </lineage>
</organism>
<comment type="similarity">
    <text evidence="2 6">Belongs to the cytochrome c oxidase subunit 3 family.</text>
</comment>
<dbReference type="RefSeq" id="WP_133290353.1">
    <property type="nucleotide sequence ID" value="NZ_SMSJ01000030.1"/>
</dbReference>
<keyword evidence="10" id="KW-1185">Reference proteome</keyword>
<dbReference type="EMBL" id="SMSJ01000030">
    <property type="protein sequence ID" value="TDH60875.1"/>
    <property type="molecule type" value="Genomic_DNA"/>
</dbReference>
<evidence type="ECO:0000256" key="4">
    <source>
        <dbReference type="ARBA" id="ARBA00022989"/>
    </source>
</evidence>
<dbReference type="Proteomes" id="UP000295096">
    <property type="component" value="Unassembled WGS sequence"/>
</dbReference>
<evidence type="ECO:0000256" key="7">
    <source>
        <dbReference type="SAM" id="Phobius"/>
    </source>
</evidence>
<dbReference type="InterPro" id="IPR013833">
    <property type="entry name" value="Cyt_c_oxidase_su3_a-hlx"/>
</dbReference>